<dbReference type="PROSITE" id="PS51257">
    <property type="entry name" value="PROKAR_LIPOPROTEIN"/>
    <property type="match status" value="1"/>
</dbReference>
<dbReference type="PRINTS" id="PR01021">
    <property type="entry name" value="OMPADOMAIN"/>
</dbReference>
<dbReference type="InterPro" id="IPR006665">
    <property type="entry name" value="OmpA-like"/>
</dbReference>
<dbReference type="InterPro" id="IPR036737">
    <property type="entry name" value="OmpA-like_sf"/>
</dbReference>
<evidence type="ECO:0000256" key="1">
    <source>
        <dbReference type="ARBA" id="ARBA00004442"/>
    </source>
</evidence>
<feature type="domain" description="OmpA-like" evidence="7">
    <location>
        <begin position="81"/>
        <end position="201"/>
    </location>
</feature>
<dbReference type="EMBL" id="CP036422">
    <property type="protein sequence ID" value="QFU74331.1"/>
    <property type="molecule type" value="Genomic_DNA"/>
</dbReference>
<gene>
    <name evidence="8" type="ORF">EY643_00960</name>
</gene>
<dbReference type="AlphaFoldDB" id="A0A5P9NEZ9"/>
<protein>
    <submittedName>
        <fullName evidence="8">OmpA family protein</fullName>
    </submittedName>
</protein>
<evidence type="ECO:0000256" key="2">
    <source>
        <dbReference type="ARBA" id="ARBA00023136"/>
    </source>
</evidence>
<dbReference type="SUPFAM" id="SSF103088">
    <property type="entry name" value="OmpA-like"/>
    <property type="match status" value="1"/>
</dbReference>
<dbReference type="CDD" id="cd07185">
    <property type="entry name" value="OmpA_C-like"/>
    <property type="match status" value="1"/>
</dbReference>
<dbReference type="PROSITE" id="PS51123">
    <property type="entry name" value="OMPA_2"/>
    <property type="match status" value="1"/>
</dbReference>
<dbReference type="KEGG" id="halc:EY643_00960"/>
<evidence type="ECO:0000313" key="9">
    <source>
        <dbReference type="Proteomes" id="UP000326287"/>
    </source>
</evidence>
<reference evidence="8 9" key="1">
    <citation type="submission" date="2019-02" db="EMBL/GenBank/DDBJ databases">
        <authorList>
            <person name="Li S.-H."/>
        </authorList>
    </citation>
    <scope>NUCLEOTIDE SEQUENCE [LARGE SCALE GENOMIC DNA]</scope>
    <source>
        <strain evidence="8 9">IMCC14385</strain>
    </source>
</reference>
<feature type="region of interest" description="Disordered" evidence="5">
    <location>
        <begin position="168"/>
        <end position="203"/>
    </location>
</feature>
<dbReference type="InterPro" id="IPR050330">
    <property type="entry name" value="Bact_OuterMem_StrucFunc"/>
</dbReference>
<dbReference type="InterPro" id="IPR006664">
    <property type="entry name" value="OMP_bac"/>
</dbReference>
<evidence type="ECO:0000313" key="8">
    <source>
        <dbReference type="EMBL" id="QFU74331.1"/>
    </source>
</evidence>
<organism evidence="8 9">
    <name type="scientific">Halioglobus maricola</name>
    <dbReference type="NCBI Taxonomy" id="2601894"/>
    <lineage>
        <taxon>Bacteria</taxon>
        <taxon>Pseudomonadati</taxon>
        <taxon>Pseudomonadota</taxon>
        <taxon>Gammaproteobacteria</taxon>
        <taxon>Cellvibrionales</taxon>
        <taxon>Halieaceae</taxon>
        <taxon>Halioglobus</taxon>
    </lineage>
</organism>
<accession>A0A5P9NEZ9</accession>
<evidence type="ECO:0000256" key="5">
    <source>
        <dbReference type="SAM" id="MobiDB-lite"/>
    </source>
</evidence>
<dbReference type="Proteomes" id="UP000326287">
    <property type="component" value="Chromosome"/>
</dbReference>
<dbReference type="OrthoDB" id="9805832at2"/>
<keyword evidence="9" id="KW-1185">Reference proteome</keyword>
<sequence length="203" mass="21599">MTTHPLKTATLLLATSVVLGCAGSSNSYDSQPYVTNGGDTVVRVKDREGRCIRTPAWTEETATRECDPQLFPAETAVVAAPVYESLTLSANALFGFDSAVIKQEGLAALQQLGDKIEAKGAEVVDIDIIGHTDSVGAEDYNQQLSERRASAMRDFLVNERGIDSSIIDVSGMGESSPIGDNGTAEGRAQNRRVEVRVGVKAPQ</sequence>
<dbReference type="Pfam" id="PF00691">
    <property type="entry name" value="OmpA"/>
    <property type="match status" value="1"/>
</dbReference>
<comment type="subcellular location">
    <subcellularLocation>
        <location evidence="1">Cell outer membrane</location>
    </subcellularLocation>
</comment>
<keyword evidence="3" id="KW-0998">Cell outer membrane</keyword>
<keyword evidence="2 4" id="KW-0472">Membrane</keyword>
<evidence type="ECO:0000256" key="3">
    <source>
        <dbReference type="ARBA" id="ARBA00023237"/>
    </source>
</evidence>
<keyword evidence="6" id="KW-0732">Signal</keyword>
<feature type="signal peptide" evidence="6">
    <location>
        <begin position="1"/>
        <end position="27"/>
    </location>
</feature>
<dbReference type="Gene3D" id="3.30.1330.60">
    <property type="entry name" value="OmpA-like domain"/>
    <property type="match status" value="1"/>
</dbReference>
<evidence type="ECO:0000256" key="6">
    <source>
        <dbReference type="SAM" id="SignalP"/>
    </source>
</evidence>
<evidence type="ECO:0000259" key="7">
    <source>
        <dbReference type="PROSITE" id="PS51123"/>
    </source>
</evidence>
<feature type="chain" id="PRO_5024888178" evidence="6">
    <location>
        <begin position="28"/>
        <end position="203"/>
    </location>
</feature>
<name>A0A5P9NEZ9_9GAMM</name>
<dbReference type="GO" id="GO:0009279">
    <property type="term" value="C:cell outer membrane"/>
    <property type="evidence" value="ECO:0007669"/>
    <property type="project" value="UniProtKB-SubCell"/>
</dbReference>
<dbReference type="PANTHER" id="PTHR30329:SF21">
    <property type="entry name" value="LIPOPROTEIN YIAD-RELATED"/>
    <property type="match status" value="1"/>
</dbReference>
<dbReference type="PRINTS" id="PR01023">
    <property type="entry name" value="NAFLGMOTY"/>
</dbReference>
<proteinExistence type="predicted"/>
<dbReference type="RefSeq" id="WP_152660442.1">
    <property type="nucleotide sequence ID" value="NZ_CP036422.1"/>
</dbReference>
<dbReference type="PANTHER" id="PTHR30329">
    <property type="entry name" value="STATOR ELEMENT OF FLAGELLAR MOTOR COMPLEX"/>
    <property type="match status" value="1"/>
</dbReference>
<evidence type="ECO:0000256" key="4">
    <source>
        <dbReference type="PROSITE-ProRule" id="PRU00473"/>
    </source>
</evidence>